<proteinExistence type="predicted"/>
<evidence type="ECO:0000313" key="6">
    <source>
        <dbReference type="Proteomes" id="UP001642360"/>
    </source>
</evidence>
<reference evidence="5 6" key="1">
    <citation type="submission" date="2024-02" db="EMBL/GenBank/DDBJ databases">
        <authorList>
            <person name="Vignale AGUSTIN F."/>
            <person name="Sosa J E."/>
            <person name="Modenutti C."/>
        </authorList>
    </citation>
    <scope>NUCLEOTIDE SEQUENCE [LARGE SCALE GENOMIC DNA]</scope>
</reference>
<dbReference type="AlphaFoldDB" id="A0ABC8S3Q6"/>
<evidence type="ECO:0000313" key="5">
    <source>
        <dbReference type="EMBL" id="CAK9151851.1"/>
    </source>
</evidence>
<dbReference type="EMBL" id="CAUOFW020002169">
    <property type="protein sequence ID" value="CAK9151851.1"/>
    <property type="molecule type" value="Genomic_DNA"/>
</dbReference>
<dbReference type="Proteomes" id="UP001642360">
    <property type="component" value="Unassembled WGS sequence"/>
</dbReference>
<comment type="subcellular location">
    <subcellularLocation>
        <location evidence="1">Nucleus</location>
    </subcellularLocation>
</comment>
<dbReference type="PROSITE" id="PS50102">
    <property type="entry name" value="RRM"/>
    <property type="match status" value="2"/>
</dbReference>
<evidence type="ECO:0000256" key="3">
    <source>
        <dbReference type="PROSITE-ProRule" id="PRU00176"/>
    </source>
</evidence>
<keyword evidence="6" id="KW-1185">Reference proteome</keyword>
<dbReference type="SUPFAM" id="SSF54928">
    <property type="entry name" value="RNA-binding domain, RBD"/>
    <property type="match status" value="1"/>
</dbReference>
<dbReference type="InterPro" id="IPR012677">
    <property type="entry name" value="Nucleotide-bd_a/b_plait_sf"/>
</dbReference>
<sequence>MGSRKGDFGDGASPGKIFIGGLAKDTTLDTFVKYFGNYGEITDSVIMKDRHTGRPRGFGFITYANPSVVDTVIAETHVINGKQVEIKRTIPKGSAESNDFRTKKIFVGGIPTPVTEDELKNFFAKYGKVVEHETIRDHVSKRS</sequence>
<comment type="caution">
    <text evidence="5">The sequence shown here is derived from an EMBL/GenBank/DDBJ whole genome shotgun (WGS) entry which is preliminary data.</text>
</comment>
<dbReference type="GO" id="GO:0003723">
    <property type="term" value="F:RNA binding"/>
    <property type="evidence" value="ECO:0007669"/>
    <property type="project" value="UniProtKB-UniRule"/>
</dbReference>
<dbReference type="PANTHER" id="PTHR48033:SF4">
    <property type="entry name" value="OS08G0320100 PROTEIN"/>
    <property type="match status" value="1"/>
</dbReference>
<dbReference type="PANTHER" id="PTHR48033">
    <property type="entry name" value="RNA-BINDING (RRM/RBD/RNP MOTIFS) FAMILY PROTEIN"/>
    <property type="match status" value="1"/>
</dbReference>
<accession>A0ABC8S3Q6</accession>
<protein>
    <recommendedName>
        <fullName evidence="4">RRM domain-containing protein</fullName>
    </recommendedName>
</protein>
<dbReference type="FunFam" id="3.30.70.330:FF:000051">
    <property type="entry name" value="Heterogeneous nuclear ribonucleoprotein 1"/>
    <property type="match status" value="1"/>
</dbReference>
<keyword evidence="2" id="KW-0539">Nucleus</keyword>
<keyword evidence="3" id="KW-0694">RNA-binding</keyword>
<dbReference type="Pfam" id="PF00076">
    <property type="entry name" value="RRM_1"/>
    <property type="match status" value="2"/>
</dbReference>
<feature type="domain" description="RRM" evidence="4">
    <location>
        <begin position="103"/>
        <end position="143"/>
    </location>
</feature>
<feature type="domain" description="RRM" evidence="4">
    <location>
        <begin position="15"/>
        <end position="97"/>
    </location>
</feature>
<gene>
    <name evidence="5" type="ORF">ILEXP_LOCUS20010</name>
</gene>
<dbReference type="Gene3D" id="3.30.70.330">
    <property type="match status" value="2"/>
</dbReference>
<evidence type="ECO:0000256" key="2">
    <source>
        <dbReference type="ARBA" id="ARBA00023242"/>
    </source>
</evidence>
<dbReference type="SMART" id="SM00360">
    <property type="entry name" value="RRM"/>
    <property type="match status" value="1"/>
</dbReference>
<dbReference type="InterPro" id="IPR035979">
    <property type="entry name" value="RBD_domain_sf"/>
</dbReference>
<dbReference type="GO" id="GO:0005634">
    <property type="term" value="C:nucleus"/>
    <property type="evidence" value="ECO:0007669"/>
    <property type="project" value="UniProtKB-SubCell"/>
</dbReference>
<dbReference type="InterPro" id="IPR000504">
    <property type="entry name" value="RRM_dom"/>
</dbReference>
<evidence type="ECO:0000256" key="1">
    <source>
        <dbReference type="ARBA" id="ARBA00004123"/>
    </source>
</evidence>
<evidence type="ECO:0000259" key="4">
    <source>
        <dbReference type="PROSITE" id="PS50102"/>
    </source>
</evidence>
<organism evidence="5 6">
    <name type="scientific">Ilex paraguariensis</name>
    <name type="common">yerba mate</name>
    <dbReference type="NCBI Taxonomy" id="185542"/>
    <lineage>
        <taxon>Eukaryota</taxon>
        <taxon>Viridiplantae</taxon>
        <taxon>Streptophyta</taxon>
        <taxon>Embryophyta</taxon>
        <taxon>Tracheophyta</taxon>
        <taxon>Spermatophyta</taxon>
        <taxon>Magnoliopsida</taxon>
        <taxon>eudicotyledons</taxon>
        <taxon>Gunneridae</taxon>
        <taxon>Pentapetalae</taxon>
        <taxon>asterids</taxon>
        <taxon>campanulids</taxon>
        <taxon>Aquifoliales</taxon>
        <taxon>Aquifoliaceae</taxon>
        <taxon>Ilex</taxon>
    </lineage>
</organism>
<name>A0ABC8S3Q6_9AQUA</name>